<gene>
    <name evidence="9" type="ORF">D0433_03950</name>
</gene>
<feature type="transmembrane region" description="Helical" evidence="7">
    <location>
        <begin position="50"/>
        <end position="70"/>
    </location>
</feature>
<evidence type="ECO:0000313" key="9">
    <source>
        <dbReference type="EMBL" id="RFM24774.1"/>
    </source>
</evidence>
<feature type="domain" description="Bacterial sugar transferase" evidence="8">
    <location>
        <begin position="282"/>
        <end position="489"/>
    </location>
</feature>
<feature type="transmembrane region" description="Helical" evidence="7">
    <location>
        <begin position="82"/>
        <end position="103"/>
    </location>
</feature>
<dbReference type="GO" id="GO:0016020">
    <property type="term" value="C:membrane"/>
    <property type="evidence" value="ECO:0007669"/>
    <property type="project" value="UniProtKB-SubCell"/>
</dbReference>
<evidence type="ECO:0000256" key="2">
    <source>
        <dbReference type="ARBA" id="ARBA00006464"/>
    </source>
</evidence>
<sequence>MFRQIPAYKYLMAAGDYLMLLFAFLLAVLLRYSHLSLPEIFALPDFFSQVAFVAAYCTIWIAVLHHFNLYKINVFLTLVEQFVAIFKSVGYGLIGLIIAAFLFKGNALVDSRLVTGYFGGFALVNLTLFRLAVFRPLYMFLAQKHILRRKVLIVGAGKSGKMMAANLIHDDTHGLEVVGFADDTLPVGSRVFEHAYILGTSNDIPTLVKQYSIDEVLIVIDNISYQRLIEIIDIARTTEAALKVSSALYDIIPSKLFIERYFGIPVISMMKNYNHAAFLLYKRVFDVVVSFLGLLLLALPFAVIALLIKLSSKGPAFFKQVRIGKDGKPFIFYKFRTMYVDSDDSIHREFTKKLIAESKNGNEELSKTHSDESDELQQVKKIVNDPRITPIGRFLRKTSLDELPQLFNVLKGDMSLVGPRPCLPYEWEEYEAWHKRRLSVTPGCTGLWQVSGRSAVGFNDMVILDLYYIENMSPLMDLKIIFKTFPVMLLAKGGY</sequence>
<dbReference type="Pfam" id="PF13727">
    <property type="entry name" value="CoA_binding_3"/>
    <property type="match status" value="1"/>
</dbReference>
<dbReference type="AlphaFoldDB" id="A0A395M4A6"/>
<dbReference type="NCBIfam" id="TIGR03025">
    <property type="entry name" value="EPS_sugtrans"/>
    <property type="match status" value="1"/>
</dbReference>
<feature type="transmembrane region" description="Helical" evidence="7">
    <location>
        <begin position="115"/>
        <end position="141"/>
    </location>
</feature>
<keyword evidence="5 7" id="KW-1133">Transmembrane helix</keyword>
<dbReference type="InterPro" id="IPR017475">
    <property type="entry name" value="EPS_sugar_tfrase"/>
</dbReference>
<keyword evidence="3 9" id="KW-0808">Transferase</keyword>
<evidence type="ECO:0000256" key="6">
    <source>
        <dbReference type="ARBA" id="ARBA00023136"/>
    </source>
</evidence>
<comment type="subcellular location">
    <subcellularLocation>
        <location evidence="1">Membrane</location>
        <topology evidence="1">Multi-pass membrane protein</topology>
    </subcellularLocation>
</comment>
<evidence type="ECO:0000256" key="3">
    <source>
        <dbReference type="ARBA" id="ARBA00022679"/>
    </source>
</evidence>
<feature type="transmembrane region" description="Helical" evidence="7">
    <location>
        <begin position="7"/>
        <end position="30"/>
    </location>
</feature>
<dbReference type="PANTHER" id="PTHR30576">
    <property type="entry name" value="COLANIC BIOSYNTHESIS UDP-GLUCOSE LIPID CARRIER TRANSFERASE"/>
    <property type="match status" value="1"/>
</dbReference>
<dbReference type="SUPFAM" id="SSF51735">
    <property type="entry name" value="NAD(P)-binding Rossmann-fold domains"/>
    <property type="match status" value="1"/>
</dbReference>
<evidence type="ECO:0000256" key="4">
    <source>
        <dbReference type="ARBA" id="ARBA00022692"/>
    </source>
</evidence>
<dbReference type="Proteomes" id="UP000266389">
    <property type="component" value="Unassembled WGS sequence"/>
</dbReference>
<comment type="caution">
    <text evidence="9">The sequence shown here is derived from an EMBL/GenBank/DDBJ whole genome shotgun (WGS) entry which is preliminary data.</text>
</comment>
<name>A0A395M4A6_9BACT</name>
<dbReference type="PANTHER" id="PTHR30576:SF10">
    <property type="entry name" value="SLL5057 PROTEIN"/>
    <property type="match status" value="1"/>
</dbReference>
<protein>
    <submittedName>
        <fullName evidence="9">Sugar transferase</fullName>
    </submittedName>
</protein>
<proteinExistence type="inferred from homology"/>
<evidence type="ECO:0000256" key="7">
    <source>
        <dbReference type="SAM" id="Phobius"/>
    </source>
</evidence>
<comment type="similarity">
    <text evidence="2">Belongs to the bacterial sugar transferase family.</text>
</comment>
<dbReference type="InterPro" id="IPR003362">
    <property type="entry name" value="Bact_transf"/>
</dbReference>
<dbReference type="EMBL" id="PHFL01000026">
    <property type="protein sequence ID" value="RFM24774.1"/>
    <property type="molecule type" value="Genomic_DNA"/>
</dbReference>
<feature type="transmembrane region" description="Helical" evidence="7">
    <location>
        <begin position="287"/>
        <end position="308"/>
    </location>
</feature>
<keyword evidence="4 7" id="KW-0812">Transmembrane</keyword>
<evidence type="ECO:0000259" key="8">
    <source>
        <dbReference type="Pfam" id="PF02397"/>
    </source>
</evidence>
<organism evidence="9 10">
    <name type="scientific">Candidatus Thermochlorobacter aerophilus</name>
    <dbReference type="NCBI Taxonomy" id="1868324"/>
    <lineage>
        <taxon>Bacteria</taxon>
        <taxon>Pseudomonadati</taxon>
        <taxon>Chlorobiota</taxon>
        <taxon>Chlorobiia</taxon>
        <taxon>Chlorobiales</taxon>
        <taxon>Candidatus Thermochlorobacteriaceae</taxon>
        <taxon>Candidatus Thermochlorobacter</taxon>
    </lineage>
</organism>
<reference evidence="9 10" key="1">
    <citation type="journal article" date="2011" name="ISME J.">
        <title>Community ecology of hot spring cyanobacterial mats: predominant populations and their functional potential.</title>
        <authorList>
            <person name="Klatt C.G."/>
            <person name="Wood J.M."/>
            <person name="Rusch D.B."/>
            <person name="Bateson M.M."/>
            <person name="Hamamura N."/>
            <person name="Heidelberg J.F."/>
            <person name="Grossman A.R."/>
            <person name="Bhaya D."/>
            <person name="Cohan F.M."/>
            <person name="Kuhl M."/>
            <person name="Bryant D.A."/>
            <person name="Ward D.M."/>
        </authorList>
    </citation>
    <scope>NUCLEOTIDE SEQUENCE [LARGE SCALE GENOMIC DNA]</scope>
    <source>
        <strain evidence="9">OS</strain>
    </source>
</reference>
<dbReference type="GO" id="GO:0016780">
    <property type="term" value="F:phosphotransferase activity, for other substituted phosphate groups"/>
    <property type="evidence" value="ECO:0007669"/>
    <property type="project" value="TreeGrafter"/>
</dbReference>
<dbReference type="Pfam" id="PF02397">
    <property type="entry name" value="Bac_transf"/>
    <property type="match status" value="1"/>
</dbReference>
<accession>A0A395M4A6</accession>
<dbReference type="Gene3D" id="3.40.50.720">
    <property type="entry name" value="NAD(P)-binding Rossmann-like Domain"/>
    <property type="match status" value="1"/>
</dbReference>
<evidence type="ECO:0000256" key="1">
    <source>
        <dbReference type="ARBA" id="ARBA00004141"/>
    </source>
</evidence>
<keyword evidence="6 7" id="KW-0472">Membrane</keyword>
<evidence type="ECO:0000313" key="10">
    <source>
        <dbReference type="Proteomes" id="UP000266389"/>
    </source>
</evidence>
<dbReference type="InterPro" id="IPR036291">
    <property type="entry name" value="NAD(P)-bd_dom_sf"/>
</dbReference>
<evidence type="ECO:0000256" key="5">
    <source>
        <dbReference type="ARBA" id="ARBA00022989"/>
    </source>
</evidence>